<keyword evidence="1" id="KW-0472">Membrane</keyword>
<feature type="domain" description="Pyrrolo-quinoline quinone repeat" evidence="2">
    <location>
        <begin position="221"/>
        <end position="355"/>
    </location>
</feature>
<proteinExistence type="predicted"/>
<dbReference type="EMBL" id="CP011853">
    <property type="protein sequence ID" value="ALG85971.1"/>
    <property type="molecule type" value="Genomic_DNA"/>
</dbReference>
<organism evidence="3 4">
    <name type="scientific">Gordonia phthalatica</name>
    <dbReference type="NCBI Taxonomy" id="1136941"/>
    <lineage>
        <taxon>Bacteria</taxon>
        <taxon>Bacillati</taxon>
        <taxon>Actinomycetota</taxon>
        <taxon>Actinomycetes</taxon>
        <taxon>Mycobacteriales</taxon>
        <taxon>Gordoniaceae</taxon>
        <taxon>Gordonia</taxon>
    </lineage>
</organism>
<dbReference type="PATRIC" id="fig|1136941.3.peg.3593"/>
<dbReference type="SUPFAM" id="SSF50998">
    <property type="entry name" value="Quinoprotein alcohol dehydrogenase-like"/>
    <property type="match status" value="1"/>
</dbReference>
<reference evidence="4" key="1">
    <citation type="submission" date="2015-06" db="EMBL/GenBank/DDBJ databases">
        <title>Complete genome sequence and metabolic analysis of phthalate degradation pathway in Gordonia sp. QH-11.</title>
        <authorList>
            <person name="Jin D."/>
            <person name="Kong X."/>
            <person name="Bai Z."/>
        </authorList>
    </citation>
    <scope>NUCLEOTIDE SEQUENCE [LARGE SCALE GENOMIC DNA]</scope>
    <source>
        <strain evidence="4">QH-11</strain>
    </source>
</reference>
<feature type="transmembrane region" description="Helical" evidence="1">
    <location>
        <begin position="167"/>
        <end position="187"/>
    </location>
</feature>
<feature type="transmembrane region" description="Helical" evidence="1">
    <location>
        <begin position="12"/>
        <end position="34"/>
    </location>
</feature>
<dbReference type="InterPro" id="IPR002372">
    <property type="entry name" value="PQQ_rpt_dom"/>
</dbReference>
<keyword evidence="1" id="KW-1133">Transmembrane helix</keyword>
<accession>A0A0N9N611</accession>
<evidence type="ECO:0000256" key="1">
    <source>
        <dbReference type="SAM" id="Phobius"/>
    </source>
</evidence>
<dbReference type="InterPro" id="IPR011047">
    <property type="entry name" value="Quinoprotein_ADH-like_sf"/>
</dbReference>
<dbReference type="InterPro" id="IPR015943">
    <property type="entry name" value="WD40/YVTN_repeat-like_dom_sf"/>
</dbReference>
<evidence type="ECO:0000313" key="3">
    <source>
        <dbReference type="EMBL" id="ALG85971.1"/>
    </source>
</evidence>
<feature type="transmembrane region" description="Helical" evidence="1">
    <location>
        <begin position="46"/>
        <end position="66"/>
    </location>
</feature>
<evidence type="ECO:0000259" key="2">
    <source>
        <dbReference type="Pfam" id="PF13360"/>
    </source>
</evidence>
<sequence length="573" mass="59977">MTTTESTGVPVVWGVGAATALTAISCATASLIGVDNLDIVPDSQRLTIRAAVVALVVGVTVLLLLWHLAARARSDRPSRLDAATTWLSLCLFAAVAIWTRILAGSLADDFATLRLLDVGYSVPLALIGLSCAVIGMLCVGAVSHGVWVTARDSEPQPMLGLSRSTAISAAVTFTVCAAVVAGSVVVARPALTIQQHTAPEAKVPAFPESMDTVTFRHRIGGSRVAVIPTDGGFVTVTGDDVTAYDASTGAPVWSFDGRAIGGIKTPSAASAQLTTGAEAQVLVLPGESLTVGLDVVTGAVRWRSADPWDGGRWRVRGAAGFDAGETTQAESTEVTLMNPDDGTVQRRISLPCSPKVAVTRIHVLRTECGAPNTLVVAESATGREQRVTVDPTIDWRYRQISAIGSGHFAATFTTRPFDDGNPTFTAIIEEESGSVVDQFTSTTTTLSALYDGKIALIDAPQKGAPFFGTTPAVMVRDVHAHRWTRIPAAGIPTQPGFVEPVWLGDTVVVGARDGFLVVNPRQRSVTRRPAQCLPGTLTHDLSLRSLTVVPGAVLAVCFGSRGGSVMTEIVGLR</sequence>
<name>A0A0N9N611_9ACTN</name>
<dbReference type="Gene3D" id="2.130.10.10">
    <property type="entry name" value="YVTN repeat-like/Quinoprotein amine dehydrogenase"/>
    <property type="match status" value="1"/>
</dbReference>
<evidence type="ECO:0000313" key="4">
    <source>
        <dbReference type="Proteomes" id="UP000063789"/>
    </source>
</evidence>
<dbReference type="RefSeq" id="WP_062394070.1">
    <property type="nucleotide sequence ID" value="NZ_CP011853.1"/>
</dbReference>
<keyword evidence="4" id="KW-1185">Reference proteome</keyword>
<feature type="transmembrane region" description="Helical" evidence="1">
    <location>
        <begin position="86"/>
        <end position="103"/>
    </location>
</feature>
<keyword evidence="1" id="KW-0812">Transmembrane</keyword>
<feature type="transmembrane region" description="Helical" evidence="1">
    <location>
        <begin position="124"/>
        <end position="147"/>
    </location>
</feature>
<dbReference type="STRING" id="1136941.ACH46_17580"/>
<gene>
    <name evidence="3" type="ORF">ACH46_17580</name>
</gene>
<dbReference type="KEGG" id="goq:ACH46_17580"/>
<dbReference type="Proteomes" id="UP000063789">
    <property type="component" value="Chromosome"/>
</dbReference>
<dbReference type="OrthoDB" id="4638025at2"/>
<dbReference type="AlphaFoldDB" id="A0A0N9N611"/>
<dbReference type="Pfam" id="PF13360">
    <property type="entry name" value="PQQ_2"/>
    <property type="match status" value="1"/>
</dbReference>
<protein>
    <recommendedName>
        <fullName evidence="2">Pyrrolo-quinoline quinone repeat domain-containing protein</fullName>
    </recommendedName>
</protein>
<reference evidence="3 4" key="2">
    <citation type="journal article" date="2017" name="Int. J. Syst. Evol. Microbiol.">
        <title>Gordonia phthalatica sp. nov., a di-n-butyl phthalate-degrading bacterium isolated from activated sludge.</title>
        <authorList>
            <person name="Jin D."/>
            <person name="Kong X."/>
            <person name="Jia M."/>
            <person name="Yu X."/>
            <person name="Wang X."/>
            <person name="Zhuang X."/>
            <person name="Deng Y."/>
            <person name="Bai Z."/>
        </authorList>
    </citation>
    <scope>NUCLEOTIDE SEQUENCE [LARGE SCALE GENOMIC DNA]</scope>
    <source>
        <strain evidence="3 4">QH-11</strain>
    </source>
</reference>